<dbReference type="GO" id="GO:0032259">
    <property type="term" value="P:methylation"/>
    <property type="evidence" value="ECO:0007669"/>
    <property type="project" value="UniProtKB-KW"/>
</dbReference>
<keyword evidence="2" id="KW-0489">Methyltransferase</keyword>
<dbReference type="Gene3D" id="2.20.25.110">
    <property type="entry name" value="S-adenosyl-L-methionine-dependent methyltransferases"/>
    <property type="match status" value="1"/>
</dbReference>
<proteinExistence type="predicted"/>
<dbReference type="eggNOG" id="COG0500">
    <property type="taxonomic scope" value="Bacteria"/>
</dbReference>
<dbReference type="Pfam" id="PF13847">
    <property type="entry name" value="Methyltransf_31"/>
    <property type="match status" value="1"/>
</dbReference>
<name>C7NBX8_LEPBD</name>
<dbReference type="STRING" id="523794.Lebu_1793"/>
<dbReference type="PANTHER" id="PTHR43861">
    <property type="entry name" value="TRANS-ACONITATE 2-METHYLTRANSFERASE-RELATED"/>
    <property type="match status" value="1"/>
</dbReference>
<dbReference type="AlphaFoldDB" id="C7NBX8"/>
<reference evidence="2 3" key="1">
    <citation type="journal article" date="2009" name="Stand. Genomic Sci.">
        <title>Complete genome sequence of Leptotrichia buccalis type strain (C-1013-b).</title>
        <authorList>
            <person name="Ivanova N."/>
            <person name="Gronow S."/>
            <person name="Lapidus A."/>
            <person name="Copeland A."/>
            <person name="Glavina Del Rio T."/>
            <person name="Nolan M."/>
            <person name="Lucas S."/>
            <person name="Chen F."/>
            <person name="Tice H."/>
            <person name="Cheng J.F."/>
            <person name="Saunders E."/>
            <person name="Bruce D."/>
            <person name="Goodwin L."/>
            <person name="Brettin T."/>
            <person name="Detter J.C."/>
            <person name="Han C."/>
            <person name="Pitluck S."/>
            <person name="Mikhailova N."/>
            <person name="Pati A."/>
            <person name="Mavrommatis K."/>
            <person name="Chen A."/>
            <person name="Palaniappan K."/>
            <person name="Land M."/>
            <person name="Hauser L."/>
            <person name="Chang Y.J."/>
            <person name="Jeffries C.D."/>
            <person name="Chain P."/>
            <person name="Rohde C."/>
            <person name="Goker M."/>
            <person name="Bristow J."/>
            <person name="Eisen J.A."/>
            <person name="Markowitz V."/>
            <person name="Hugenholtz P."/>
            <person name="Kyrpides N.C."/>
            <person name="Klenk H.P."/>
        </authorList>
    </citation>
    <scope>NUCLEOTIDE SEQUENCE [LARGE SCALE GENOMIC DNA]</scope>
    <source>
        <strain evidence="3">ATCC 14201 / DSM 1135 / JCM 12969 / NCTC 10249 / C-1013-b</strain>
    </source>
</reference>
<dbReference type="SUPFAM" id="SSF53335">
    <property type="entry name" value="S-adenosyl-L-methionine-dependent methyltransferases"/>
    <property type="match status" value="1"/>
</dbReference>
<dbReference type="CDD" id="cd02440">
    <property type="entry name" value="AdoMet_MTases"/>
    <property type="match status" value="1"/>
</dbReference>
<dbReference type="KEGG" id="lba:Lebu_1793"/>
<dbReference type="Gene3D" id="3.40.50.150">
    <property type="entry name" value="Vaccinia Virus protein VP39"/>
    <property type="match status" value="1"/>
</dbReference>
<dbReference type="GO" id="GO:0008168">
    <property type="term" value="F:methyltransferase activity"/>
    <property type="evidence" value="ECO:0007669"/>
    <property type="project" value="UniProtKB-KW"/>
</dbReference>
<protein>
    <submittedName>
        <fullName evidence="2">Methyltransferase type 11</fullName>
    </submittedName>
</protein>
<dbReference type="Proteomes" id="UP000001910">
    <property type="component" value="Chromosome"/>
</dbReference>
<keyword evidence="2" id="KW-0808">Transferase</keyword>
<evidence type="ECO:0000313" key="2">
    <source>
        <dbReference type="EMBL" id="ACV39659.1"/>
    </source>
</evidence>
<dbReference type="EMBL" id="CP001685">
    <property type="protein sequence ID" value="ACV39659.1"/>
    <property type="molecule type" value="Genomic_DNA"/>
</dbReference>
<evidence type="ECO:0000313" key="3">
    <source>
        <dbReference type="Proteomes" id="UP000001910"/>
    </source>
</evidence>
<organism evidence="2 3">
    <name type="scientific">Leptotrichia buccalis (strain ATCC 14201 / DSM 1135 / JCM 12969 / NCTC 10249 / C-1013-b)</name>
    <dbReference type="NCBI Taxonomy" id="523794"/>
    <lineage>
        <taxon>Bacteria</taxon>
        <taxon>Fusobacteriati</taxon>
        <taxon>Fusobacteriota</taxon>
        <taxon>Fusobacteriia</taxon>
        <taxon>Fusobacteriales</taxon>
        <taxon>Leptotrichiaceae</taxon>
        <taxon>Leptotrichia</taxon>
    </lineage>
</organism>
<dbReference type="InterPro" id="IPR029063">
    <property type="entry name" value="SAM-dependent_MTases_sf"/>
</dbReference>
<dbReference type="InterPro" id="IPR025714">
    <property type="entry name" value="Methyltranfer_dom"/>
</dbReference>
<accession>C7NBX8</accession>
<feature type="domain" description="Methyltransferase" evidence="1">
    <location>
        <begin position="13"/>
        <end position="162"/>
    </location>
</feature>
<sequence>MMDGINFYEHLLKKKGTVLDLGCGTGEFIWRFLKDGFSVIGVDLSEKMLEISEKKLKEKNLKNNNYSLINENIINYENKKNKKNNKSEINQVDYIICNFDTVNYLKNEKEFLKFIEKCNRNLKKGGYLIFDAVTEDIFEEIFENDIFLDEELEYTSIWRHEKLGKRKHLVEIDLFIRENKNDNLFRKYNEVQNKFIYEPEWIVETVQNKGFEIFDTASNPEFGESRIFFVLKKL</sequence>
<evidence type="ECO:0000259" key="1">
    <source>
        <dbReference type="Pfam" id="PF13847"/>
    </source>
</evidence>
<dbReference type="HOGENOM" id="CLU_069129_5_0_0"/>
<gene>
    <name evidence="2" type="ordered locus">Lebu_1793</name>
</gene>
<keyword evidence="3" id="KW-1185">Reference proteome</keyword>